<organism evidence="6">
    <name type="scientific">Dictyoglomus thermophilum</name>
    <dbReference type="NCBI Taxonomy" id="14"/>
    <lineage>
        <taxon>Bacteria</taxon>
        <taxon>Pseudomonadati</taxon>
        <taxon>Dictyoglomota</taxon>
        <taxon>Dictyoglomia</taxon>
        <taxon>Dictyoglomales</taxon>
        <taxon>Dictyoglomaceae</taxon>
        <taxon>Dictyoglomus</taxon>
    </lineage>
</organism>
<proteinExistence type="inferred from homology"/>
<evidence type="ECO:0000256" key="3">
    <source>
        <dbReference type="ARBA" id="ARBA00022679"/>
    </source>
</evidence>
<dbReference type="EMBL" id="DTIN01000032">
    <property type="protein sequence ID" value="HFX13985.1"/>
    <property type="molecule type" value="Genomic_DNA"/>
</dbReference>
<dbReference type="PANTHER" id="PTHR43179">
    <property type="entry name" value="RHAMNOSYLTRANSFERASE WBBL"/>
    <property type="match status" value="1"/>
</dbReference>
<dbReference type="SUPFAM" id="SSF53448">
    <property type="entry name" value="Nucleotide-diphospho-sugar transferases"/>
    <property type="match status" value="1"/>
</dbReference>
<evidence type="ECO:0000256" key="2">
    <source>
        <dbReference type="ARBA" id="ARBA00022676"/>
    </source>
</evidence>
<keyword evidence="4" id="KW-0472">Membrane</keyword>
<feature type="domain" description="Glycosyltransferase 2-like" evidence="5">
    <location>
        <begin position="16"/>
        <end position="70"/>
    </location>
</feature>
<evidence type="ECO:0000259" key="5">
    <source>
        <dbReference type="Pfam" id="PF00535"/>
    </source>
</evidence>
<feature type="transmembrane region" description="Helical" evidence="4">
    <location>
        <begin position="296"/>
        <end position="314"/>
    </location>
</feature>
<feature type="domain" description="Glycosyltransferase 2-like" evidence="5">
    <location>
        <begin position="105"/>
        <end position="222"/>
    </location>
</feature>
<dbReference type="PANTHER" id="PTHR43179:SF12">
    <property type="entry name" value="GALACTOFURANOSYLTRANSFERASE GLFT2"/>
    <property type="match status" value="1"/>
</dbReference>
<evidence type="ECO:0000256" key="4">
    <source>
        <dbReference type="SAM" id="Phobius"/>
    </source>
</evidence>
<keyword evidence="2" id="KW-0328">Glycosyltransferase</keyword>
<dbReference type="InterPro" id="IPR001173">
    <property type="entry name" value="Glyco_trans_2-like"/>
</dbReference>
<accession>A0A7C3RX71</accession>
<comment type="similarity">
    <text evidence="1">Belongs to the glycosyltransferase 2 family.</text>
</comment>
<dbReference type="AlphaFoldDB" id="A0A7C3RX71"/>
<sequence>MYKNIKNSIQDQPKISIVLLNWNGWRDAVECLESLFQLNYDNYDVILVDNGSFDDSVERIKEYCEGKIKVNSNYFHYNFDNKPIKILEFSEEENIDIKDLEEIVALDLYNKRLFLIKTKENYGFDKGNNIGIQFAIRKLDPDYILIISNDVVVDRNLLTNLIKIAGKDVGLIQPKIYNYYDLSIDNLGFSCDVIGNTRPIKNLKRSKLFYLSGACLLISKDLILGIDKDGKLFDEKLYAYFEDADLSWQARLLGYDIKVCLDAICYHKGSQTTKKFNLDTFYLDYRNKLRVLIKNYSLINIIMFLSLNVLIKFLTVSFKTASSFNSGYFKSYIRALVWNIREFRDTIRQRVVIQSKRKVREREIIRYMEIIPFFI</sequence>
<keyword evidence="3 6" id="KW-0808">Transferase</keyword>
<dbReference type="Gene3D" id="3.90.550.10">
    <property type="entry name" value="Spore Coat Polysaccharide Biosynthesis Protein SpsA, Chain A"/>
    <property type="match status" value="1"/>
</dbReference>
<keyword evidence="4" id="KW-1133">Transmembrane helix</keyword>
<comment type="caution">
    <text evidence="6">The sequence shown here is derived from an EMBL/GenBank/DDBJ whole genome shotgun (WGS) entry which is preliminary data.</text>
</comment>
<name>A0A7C3RX71_DICTH</name>
<evidence type="ECO:0000313" key="6">
    <source>
        <dbReference type="EMBL" id="HFX13985.1"/>
    </source>
</evidence>
<keyword evidence="4" id="KW-0812">Transmembrane</keyword>
<dbReference type="GO" id="GO:0016757">
    <property type="term" value="F:glycosyltransferase activity"/>
    <property type="evidence" value="ECO:0007669"/>
    <property type="project" value="UniProtKB-KW"/>
</dbReference>
<gene>
    <name evidence="6" type="ORF">ENW00_07575</name>
</gene>
<reference evidence="6" key="1">
    <citation type="journal article" date="2020" name="mSystems">
        <title>Genome- and Community-Level Interaction Insights into Carbon Utilization and Element Cycling Functions of Hydrothermarchaeota in Hydrothermal Sediment.</title>
        <authorList>
            <person name="Zhou Z."/>
            <person name="Liu Y."/>
            <person name="Xu W."/>
            <person name="Pan J."/>
            <person name="Luo Z.H."/>
            <person name="Li M."/>
        </authorList>
    </citation>
    <scope>NUCLEOTIDE SEQUENCE [LARGE SCALE GENOMIC DNA]</scope>
    <source>
        <strain evidence="6">SpSt-81</strain>
    </source>
</reference>
<protein>
    <submittedName>
        <fullName evidence="6">Glycosyltransferase family 2 protein</fullName>
    </submittedName>
</protein>
<dbReference type="Pfam" id="PF00535">
    <property type="entry name" value="Glycos_transf_2"/>
    <property type="match status" value="2"/>
</dbReference>
<dbReference type="InterPro" id="IPR029044">
    <property type="entry name" value="Nucleotide-diphossugar_trans"/>
</dbReference>
<evidence type="ECO:0000256" key="1">
    <source>
        <dbReference type="ARBA" id="ARBA00006739"/>
    </source>
</evidence>